<reference evidence="2 3" key="1">
    <citation type="submission" date="2024-02" db="EMBL/GenBank/DDBJ databases">
        <title>De novo assembly and annotation of 12 fungi associated with fruit tree decline syndrome in Ontario, Canada.</title>
        <authorList>
            <person name="Sulman M."/>
            <person name="Ellouze W."/>
            <person name="Ilyukhin E."/>
        </authorList>
    </citation>
    <scope>NUCLEOTIDE SEQUENCE [LARGE SCALE GENOMIC DNA]</scope>
    <source>
        <strain evidence="2 3">M11/M66-122</strain>
    </source>
</reference>
<feature type="region of interest" description="Disordered" evidence="1">
    <location>
        <begin position="1"/>
        <end position="95"/>
    </location>
</feature>
<sequence>MTRQQKSSPQQATNGLADPKHDEIGRKPAACTNGALRSSTPDERDEAMDKSPRPQTTRIKVVRRSKHSPKNLKRKVAKKDASTFTNDTDNDTNMADVKAQTEATQDMMIQDSISAASPSGDEAATPDLLPPQSRDLLSIYDEEGMIRFLADRASGDVLYNRHRAGDEKRFLQFYHGGELIKLADLDAETYVYEKEEQESCCYGHDQEAGPWAEVYRGSAHVASWNLATCQFRAVFTRGGGPGEGPRRVVIKTW</sequence>
<dbReference type="Proteomes" id="UP001320420">
    <property type="component" value="Unassembled WGS sequence"/>
</dbReference>
<accession>A0AAN9UFS8</accession>
<proteinExistence type="predicted"/>
<feature type="compositionally biased region" description="Polar residues" evidence="1">
    <location>
        <begin position="1"/>
        <end position="14"/>
    </location>
</feature>
<feature type="compositionally biased region" description="Basic residues" evidence="1">
    <location>
        <begin position="60"/>
        <end position="77"/>
    </location>
</feature>
<evidence type="ECO:0000313" key="2">
    <source>
        <dbReference type="EMBL" id="KAK7747056.1"/>
    </source>
</evidence>
<name>A0AAN9UFS8_9PEZI</name>
<protein>
    <submittedName>
        <fullName evidence="2">Uncharacterized protein</fullName>
    </submittedName>
</protein>
<organism evidence="2 3">
    <name type="scientific">Diatrype stigma</name>
    <dbReference type="NCBI Taxonomy" id="117547"/>
    <lineage>
        <taxon>Eukaryota</taxon>
        <taxon>Fungi</taxon>
        <taxon>Dikarya</taxon>
        <taxon>Ascomycota</taxon>
        <taxon>Pezizomycotina</taxon>
        <taxon>Sordariomycetes</taxon>
        <taxon>Xylariomycetidae</taxon>
        <taxon>Xylariales</taxon>
        <taxon>Diatrypaceae</taxon>
        <taxon>Diatrype</taxon>
    </lineage>
</organism>
<evidence type="ECO:0000313" key="3">
    <source>
        <dbReference type="Proteomes" id="UP001320420"/>
    </source>
</evidence>
<dbReference type="AlphaFoldDB" id="A0AAN9UFS8"/>
<keyword evidence="3" id="KW-1185">Reference proteome</keyword>
<gene>
    <name evidence="2" type="ORF">SLS62_009211</name>
</gene>
<comment type="caution">
    <text evidence="2">The sequence shown here is derived from an EMBL/GenBank/DDBJ whole genome shotgun (WGS) entry which is preliminary data.</text>
</comment>
<dbReference type="EMBL" id="JAKJXP020000094">
    <property type="protein sequence ID" value="KAK7747056.1"/>
    <property type="molecule type" value="Genomic_DNA"/>
</dbReference>
<evidence type="ECO:0000256" key="1">
    <source>
        <dbReference type="SAM" id="MobiDB-lite"/>
    </source>
</evidence>